<evidence type="ECO:0000256" key="1">
    <source>
        <dbReference type="ARBA" id="ARBA00004651"/>
    </source>
</evidence>
<feature type="transmembrane region" description="Helical" evidence="7">
    <location>
        <begin position="50"/>
        <end position="70"/>
    </location>
</feature>
<evidence type="ECO:0000256" key="2">
    <source>
        <dbReference type="ARBA" id="ARBA00007400"/>
    </source>
</evidence>
<evidence type="ECO:0000256" key="6">
    <source>
        <dbReference type="ARBA" id="ARBA00023136"/>
    </source>
</evidence>
<feature type="transmembrane region" description="Helical" evidence="7">
    <location>
        <begin position="205"/>
        <end position="222"/>
    </location>
</feature>
<protein>
    <submittedName>
        <fullName evidence="8">Membrane protein</fullName>
    </submittedName>
</protein>
<feature type="transmembrane region" description="Helical" evidence="7">
    <location>
        <begin position="91"/>
        <end position="108"/>
    </location>
</feature>
<dbReference type="PANTHER" id="PTHR40074:SF2">
    <property type="entry name" value="O-ACETYLTRANSFERASE WECH"/>
    <property type="match status" value="1"/>
</dbReference>
<gene>
    <name evidence="8" type="ORF">JCM31185_08160</name>
</gene>
<proteinExistence type="inferred from homology"/>
<feature type="transmembrane region" description="Helical" evidence="7">
    <location>
        <begin position="21"/>
        <end position="44"/>
    </location>
</feature>
<keyword evidence="9" id="KW-1185">Reference proteome</keyword>
<dbReference type="EMBL" id="BQXO01000002">
    <property type="protein sequence ID" value="GKT05527.1"/>
    <property type="molecule type" value="Genomic_DNA"/>
</dbReference>
<dbReference type="PANTHER" id="PTHR40074">
    <property type="entry name" value="O-ACETYLTRANSFERASE WECH"/>
    <property type="match status" value="1"/>
</dbReference>
<comment type="similarity">
    <text evidence="2">Belongs to the acyltransferase 3 family.</text>
</comment>
<feature type="transmembrane region" description="Helical" evidence="7">
    <location>
        <begin position="137"/>
        <end position="156"/>
    </location>
</feature>
<evidence type="ECO:0000256" key="5">
    <source>
        <dbReference type="ARBA" id="ARBA00022989"/>
    </source>
</evidence>
<sequence length="368" mass="43100">MTNYDTQLDPNRTDLGDFLKVAACSAVMLQTVLGLASKLALPWAMQRSLIPVYDAVKFTAPAFIFGILFTTLRTTPLMSRREYGPYLQKQWHALMMPTILWTAVYLIFMPGQQQHTPYHSIATFNWQFINGNAAPHLWYNTMMLQFIILMPLWLALSRWLNGHPQREIGVLIMLAVGFSWWLAVYDLSIFNGLHQHQWYLADRLFISYLPYAILGISMWLFYEPMMRWLRRWWWGLLIVAIMAWLRANTELRSFGAPVKLANAPYLKPSITIYALCMIGLICVLADWCIRQQVRWLGIIHFLAIYAYRAFLGNVFWLVLLWQIERWLGWRDWIWIRIGVTAVVGWCLAFGFAVKGHRVVDGRRDSNLR</sequence>
<accession>A0ABQ5JR89</accession>
<evidence type="ECO:0000313" key="8">
    <source>
        <dbReference type="EMBL" id="GKT05527.1"/>
    </source>
</evidence>
<feature type="transmembrane region" description="Helical" evidence="7">
    <location>
        <begin position="168"/>
        <end position="185"/>
    </location>
</feature>
<feature type="transmembrane region" description="Helical" evidence="7">
    <location>
        <begin position="229"/>
        <end position="247"/>
    </location>
</feature>
<comment type="caution">
    <text evidence="8">The sequence shown here is derived from an EMBL/GenBank/DDBJ whole genome shotgun (WGS) entry which is preliminary data.</text>
</comment>
<evidence type="ECO:0000256" key="3">
    <source>
        <dbReference type="ARBA" id="ARBA00022475"/>
    </source>
</evidence>
<keyword evidence="4 7" id="KW-0812">Transmembrane</keyword>
<reference evidence="8 9" key="1">
    <citation type="submission" date="2022-03" db="EMBL/GenBank/DDBJ databases">
        <title>Draft genome sequence of Furfurilactobacillus curtus JCM 31185.</title>
        <authorList>
            <person name="Suzuki S."/>
            <person name="Endo A."/>
            <person name="Kajikawa A."/>
        </authorList>
    </citation>
    <scope>NUCLEOTIDE SEQUENCE [LARGE SCALE GENOMIC DNA]</scope>
    <source>
        <strain evidence="8 9">JCM 31185</strain>
    </source>
</reference>
<feature type="transmembrane region" description="Helical" evidence="7">
    <location>
        <begin position="301"/>
        <end position="321"/>
    </location>
</feature>
<feature type="transmembrane region" description="Helical" evidence="7">
    <location>
        <begin position="333"/>
        <end position="353"/>
    </location>
</feature>
<dbReference type="Proteomes" id="UP001628078">
    <property type="component" value="Unassembled WGS sequence"/>
</dbReference>
<organism evidence="8 9">
    <name type="scientific">Furfurilactobacillus curtus</name>
    <dbReference type="NCBI Taxonomy" id="1746200"/>
    <lineage>
        <taxon>Bacteria</taxon>
        <taxon>Bacillati</taxon>
        <taxon>Bacillota</taxon>
        <taxon>Bacilli</taxon>
        <taxon>Lactobacillales</taxon>
        <taxon>Lactobacillaceae</taxon>
        <taxon>Furfurilactobacillus</taxon>
    </lineage>
</organism>
<comment type="subcellular location">
    <subcellularLocation>
        <location evidence="1">Cell membrane</location>
        <topology evidence="1">Multi-pass membrane protein</topology>
    </subcellularLocation>
</comment>
<dbReference type="RefSeq" id="WP_407882837.1">
    <property type="nucleotide sequence ID" value="NZ_BQXO01000002.1"/>
</dbReference>
<keyword evidence="3" id="KW-1003">Cell membrane</keyword>
<name>A0ABQ5JR89_9LACO</name>
<evidence type="ECO:0000256" key="7">
    <source>
        <dbReference type="SAM" id="Phobius"/>
    </source>
</evidence>
<keyword evidence="6 7" id="KW-0472">Membrane</keyword>
<feature type="transmembrane region" description="Helical" evidence="7">
    <location>
        <begin position="270"/>
        <end position="289"/>
    </location>
</feature>
<keyword evidence="5 7" id="KW-1133">Transmembrane helix</keyword>
<evidence type="ECO:0000256" key="4">
    <source>
        <dbReference type="ARBA" id="ARBA00022692"/>
    </source>
</evidence>
<evidence type="ECO:0000313" key="9">
    <source>
        <dbReference type="Proteomes" id="UP001628078"/>
    </source>
</evidence>